<evidence type="ECO:0000256" key="2">
    <source>
        <dbReference type="PROSITE-ProRule" id="PRU00169"/>
    </source>
</evidence>
<reference evidence="4 5" key="1">
    <citation type="submission" date="2015-07" db="EMBL/GenBank/DDBJ databases">
        <title>Isolation and Genomic Characterization of a Novel Halophilic Metal-Reducing Deltaproteobacterium from the Deep Subsurface.</title>
        <authorList>
            <person name="Badalamenti J.P."/>
            <person name="Summers Z.M."/>
            <person name="Gralnick J.A."/>
            <person name="Bond D.R."/>
        </authorList>
    </citation>
    <scope>NUCLEOTIDE SEQUENCE [LARGE SCALE GENOMIC DNA]</scope>
    <source>
        <strain evidence="4 5">WTL</strain>
    </source>
</reference>
<dbReference type="PROSITE" id="PS50110">
    <property type="entry name" value="RESPONSE_REGULATORY"/>
    <property type="match status" value="1"/>
</dbReference>
<dbReference type="InterPro" id="IPR001789">
    <property type="entry name" value="Sig_transdc_resp-reg_receiver"/>
</dbReference>
<protein>
    <submittedName>
        <fullName evidence="4">Response regulator receiver protein</fullName>
    </submittedName>
</protein>
<dbReference type="AlphaFoldDB" id="A0A0M4CYI9"/>
<dbReference type="Proteomes" id="UP000057158">
    <property type="component" value="Chromosome"/>
</dbReference>
<evidence type="ECO:0000313" key="4">
    <source>
        <dbReference type="EMBL" id="ALC14858.1"/>
    </source>
</evidence>
<dbReference type="SUPFAM" id="SSF160246">
    <property type="entry name" value="EspE N-terminal domain-like"/>
    <property type="match status" value="1"/>
</dbReference>
<dbReference type="EMBL" id="CP010802">
    <property type="protein sequence ID" value="ALC14858.1"/>
    <property type="molecule type" value="Genomic_DNA"/>
</dbReference>
<keyword evidence="5" id="KW-1185">Reference proteome</keyword>
<dbReference type="Pfam" id="PF05157">
    <property type="entry name" value="MshEN"/>
    <property type="match status" value="1"/>
</dbReference>
<accession>A0A0M4CYI9</accession>
<dbReference type="KEGG" id="des:DSOUD_0057"/>
<dbReference type="Pfam" id="PF00072">
    <property type="entry name" value="Response_reg"/>
    <property type="match status" value="1"/>
</dbReference>
<dbReference type="PATRIC" id="fig|1603606.3.peg.65"/>
<dbReference type="Gene3D" id="3.40.50.2300">
    <property type="match status" value="1"/>
</dbReference>
<organism evidence="4 5">
    <name type="scientific">Desulfuromonas soudanensis</name>
    <dbReference type="NCBI Taxonomy" id="1603606"/>
    <lineage>
        <taxon>Bacteria</taxon>
        <taxon>Pseudomonadati</taxon>
        <taxon>Thermodesulfobacteriota</taxon>
        <taxon>Desulfuromonadia</taxon>
        <taxon>Desulfuromonadales</taxon>
        <taxon>Desulfuromonadaceae</taxon>
        <taxon>Desulfuromonas</taxon>
    </lineage>
</organism>
<evidence type="ECO:0000256" key="1">
    <source>
        <dbReference type="ARBA" id="ARBA00022553"/>
    </source>
</evidence>
<dbReference type="PANTHER" id="PTHR44591">
    <property type="entry name" value="STRESS RESPONSE REGULATOR PROTEIN 1"/>
    <property type="match status" value="1"/>
</dbReference>
<dbReference type="RefSeq" id="WP_053549118.1">
    <property type="nucleotide sequence ID" value="NZ_CP010802.1"/>
</dbReference>
<dbReference type="InterPro" id="IPR050595">
    <property type="entry name" value="Bact_response_regulator"/>
</dbReference>
<dbReference type="SUPFAM" id="SSF52172">
    <property type="entry name" value="CheY-like"/>
    <property type="match status" value="1"/>
</dbReference>
<sequence>MNRRKRFGEILVDAGVISESQLTDALTLQKGSGKRLGQVLDEMKIVSERDISIVLARQFGYKTANNLAKFNFPPELLKLVDSERALKSLIFPLKLEGKTLFLAMVNPLDMEVIDNLSFRTGLNITPCVTTPSEIQEAVSKHYLQAETARNSDWWTILVVEDGELVRAAILAALKKIGYITLEATNGADGLKSASQNLPHLIITDSLMPRMDGNEMFDALQKNPATARIPVIALSARTSAEDEAALLDKGFFDFIAKPINPVRLTARVRRALKMTYGETCPSKD</sequence>
<evidence type="ECO:0000259" key="3">
    <source>
        <dbReference type="PROSITE" id="PS50110"/>
    </source>
</evidence>
<feature type="modified residue" description="4-aspartylphosphate" evidence="2">
    <location>
        <position position="204"/>
    </location>
</feature>
<keyword evidence="1 2" id="KW-0597">Phosphoprotein</keyword>
<proteinExistence type="predicted"/>
<dbReference type="PANTHER" id="PTHR44591:SF25">
    <property type="entry name" value="CHEMOTAXIS TWO-COMPONENT RESPONSE REGULATOR"/>
    <property type="match status" value="1"/>
</dbReference>
<dbReference type="OrthoDB" id="5394048at2"/>
<dbReference type="Gene3D" id="3.30.300.160">
    <property type="entry name" value="Type II secretion system, protein E, N-terminal domain"/>
    <property type="match status" value="1"/>
</dbReference>
<dbReference type="InterPro" id="IPR037257">
    <property type="entry name" value="T2SS_E_N_sf"/>
</dbReference>
<dbReference type="InterPro" id="IPR007831">
    <property type="entry name" value="T2SS_GspE_N"/>
</dbReference>
<dbReference type="SMART" id="SM00448">
    <property type="entry name" value="REC"/>
    <property type="match status" value="1"/>
</dbReference>
<dbReference type="STRING" id="1603606.DSOUD_0057"/>
<feature type="domain" description="Response regulatory" evidence="3">
    <location>
        <begin position="155"/>
        <end position="271"/>
    </location>
</feature>
<dbReference type="GO" id="GO:0000160">
    <property type="term" value="P:phosphorelay signal transduction system"/>
    <property type="evidence" value="ECO:0007669"/>
    <property type="project" value="InterPro"/>
</dbReference>
<dbReference type="InterPro" id="IPR011006">
    <property type="entry name" value="CheY-like_superfamily"/>
</dbReference>
<name>A0A0M4CYI9_9BACT</name>
<gene>
    <name evidence="4" type="ORF">DSOUD_0057</name>
</gene>
<evidence type="ECO:0000313" key="5">
    <source>
        <dbReference type="Proteomes" id="UP000057158"/>
    </source>
</evidence>